<dbReference type="RefSeq" id="WP_162458847.1">
    <property type="nucleotide sequence ID" value="NZ_AP021879.1"/>
</dbReference>
<dbReference type="Pfam" id="PF01041">
    <property type="entry name" value="DegT_DnrJ_EryC1"/>
    <property type="match status" value="1"/>
</dbReference>
<evidence type="ECO:0000313" key="5">
    <source>
        <dbReference type="EMBL" id="BBO88545.1"/>
    </source>
</evidence>
<dbReference type="Proteomes" id="UP000422108">
    <property type="component" value="Chromosome"/>
</dbReference>
<dbReference type="EMBL" id="AP021879">
    <property type="protein sequence ID" value="BBO88545.1"/>
    <property type="molecule type" value="Genomic_DNA"/>
</dbReference>
<keyword evidence="6" id="KW-1185">Reference proteome</keyword>
<dbReference type="InterPro" id="IPR015421">
    <property type="entry name" value="PyrdxlP-dep_Trfase_major"/>
</dbReference>
<evidence type="ECO:0000256" key="2">
    <source>
        <dbReference type="PIRSR" id="PIRSR000390-1"/>
    </source>
</evidence>
<dbReference type="InterPro" id="IPR000653">
    <property type="entry name" value="DegT/StrS_aminotransferase"/>
</dbReference>
<protein>
    <recommendedName>
        <fullName evidence="7">Aminotransferase</fullName>
    </recommendedName>
</protein>
<proteinExistence type="inferred from homology"/>
<name>A0A5K8A7N4_9BACT</name>
<feature type="active site" description="Proton acceptor" evidence="2">
    <location>
        <position position="182"/>
    </location>
</feature>
<evidence type="ECO:0008006" key="7">
    <source>
        <dbReference type="Google" id="ProtNLM"/>
    </source>
</evidence>
<dbReference type="GO" id="GO:0008483">
    <property type="term" value="F:transaminase activity"/>
    <property type="evidence" value="ECO:0007669"/>
    <property type="project" value="TreeGrafter"/>
</dbReference>
<evidence type="ECO:0000256" key="3">
    <source>
        <dbReference type="PIRSR" id="PIRSR000390-2"/>
    </source>
</evidence>
<dbReference type="InterPro" id="IPR015422">
    <property type="entry name" value="PyrdxlP-dep_Trfase_small"/>
</dbReference>
<keyword evidence="3 4" id="KW-0663">Pyridoxal phosphate</keyword>
<dbReference type="Gene3D" id="3.40.640.10">
    <property type="entry name" value="Type I PLP-dependent aspartate aminotransferase-like (Major domain)"/>
    <property type="match status" value="1"/>
</dbReference>
<dbReference type="AlphaFoldDB" id="A0A5K8A7N4"/>
<organism evidence="5 6">
    <name type="scientific">Desulfosarcina ovata subsp. ovata</name>
    <dbReference type="NCBI Taxonomy" id="2752305"/>
    <lineage>
        <taxon>Bacteria</taxon>
        <taxon>Pseudomonadati</taxon>
        <taxon>Thermodesulfobacteriota</taxon>
        <taxon>Desulfobacteria</taxon>
        <taxon>Desulfobacterales</taxon>
        <taxon>Desulfosarcinaceae</taxon>
        <taxon>Desulfosarcina</taxon>
    </lineage>
</organism>
<comment type="similarity">
    <text evidence="1 4">Belongs to the DegT/DnrJ/EryC1 family.</text>
</comment>
<dbReference type="PIRSF" id="PIRSF000390">
    <property type="entry name" value="PLP_StrS"/>
    <property type="match status" value="1"/>
</dbReference>
<reference evidence="5 6" key="1">
    <citation type="submission" date="2019-11" db="EMBL/GenBank/DDBJ databases">
        <title>Comparative genomics of hydrocarbon-degrading Desulfosarcina strains.</title>
        <authorList>
            <person name="Watanabe M."/>
            <person name="Kojima H."/>
            <person name="Fukui M."/>
        </authorList>
    </citation>
    <scope>NUCLEOTIDE SEQUENCE [LARGE SCALE GENOMIC DNA]</scope>
    <source>
        <strain evidence="6">oXyS1</strain>
    </source>
</reference>
<dbReference type="PANTHER" id="PTHR30244">
    <property type="entry name" value="TRANSAMINASE"/>
    <property type="match status" value="1"/>
</dbReference>
<evidence type="ECO:0000256" key="1">
    <source>
        <dbReference type="ARBA" id="ARBA00037999"/>
    </source>
</evidence>
<dbReference type="SUPFAM" id="SSF53383">
    <property type="entry name" value="PLP-dependent transferases"/>
    <property type="match status" value="1"/>
</dbReference>
<sequence length="390" mass="43318">MLKFLKNLAWYPPAETKIPWSAILSTFNREPVDFKSVLCNYLNVKHCILAESARVLLYKLLLSLKEREGGNRDEVLIPGYTCYSVAASVAKAGLKIAVYDLDPSTLFADVDSLRRAISEKTLAVVAQHLFGILSPLDEIINSTQQHGAYLIEDAAQAFGKGNELRAPGTLGDFGLFSFGRGKPLPVGGGGALVSNSHQDILNITQIGSEEKGYKQAIVTAATQAISKPYLYWIPEMLPLGLGETVFDPDFNVEGLPRAMESMMAMSLPSLDRLNQHRRKISDIYSEMIDPKLQVLNSDQATSIIRFPVMLTNTMLDKKMKRYGIRQMYPHSIVDEISIKPHLRNKQGLTPGATEIAEKLFTLPTHIGIDERMAKDISILVQKTVRQDLQD</sequence>
<evidence type="ECO:0000313" key="6">
    <source>
        <dbReference type="Proteomes" id="UP000422108"/>
    </source>
</evidence>
<evidence type="ECO:0000256" key="4">
    <source>
        <dbReference type="RuleBase" id="RU004508"/>
    </source>
</evidence>
<gene>
    <name evidence="5" type="ORF">DSCOOX_17250</name>
</gene>
<accession>A0A5K8A7N4</accession>
<feature type="modified residue" description="N6-(pyridoxal phosphate)lysine" evidence="3">
    <location>
        <position position="182"/>
    </location>
</feature>
<dbReference type="GO" id="GO:0030170">
    <property type="term" value="F:pyridoxal phosphate binding"/>
    <property type="evidence" value="ECO:0007669"/>
    <property type="project" value="TreeGrafter"/>
</dbReference>
<dbReference type="GO" id="GO:0000271">
    <property type="term" value="P:polysaccharide biosynthetic process"/>
    <property type="evidence" value="ECO:0007669"/>
    <property type="project" value="TreeGrafter"/>
</dbReference>
<dbReference type="PANTHER" id="PTHR30244:SF34">
    <property type="entry name" value="DTDP-4-AMINO-4,6-DIDEOXYGALACTOSE TRANSAMINASE"/>
    <property type="match status" value="1"/>
</dbReference>
<dbReference type="Gene3D" id="3.90.1150.10">
    <property type="entry name" value="Aspartate Aminotransferase, domain 1"/>
    <property type="match status" value="1"/>
</dbReference>
<dbReference type="InterPro" id="IPR015424">
    <property type="entry name" value="PyrdxlP-dep_Trfase"/>
</dbReference>